<name>A0A3M0ISK8_HIRRU</name>
<dbReference type="InterPro" id="IPR036236">
    <property type="entry name" value="Znf_C2H2_sf"/>
</dbReference>
<dbReference type="PANTHER" id="PTHR24379">
    <property type="entry name" value="KRAB AND ZINC FINGER DOMAIN-CONTAINING"/>
    <property type="match status" value="1"/>
</dbReference>
<evidence type="ECO:0000313" key="14">
    <source>
        <dbReference type="EMBL" id="RMB91398.1"/>
    </source>
</evidence>
<feature type="compositionally biased region" description="Basic and acidic residues" evidence="12">
    <location>
        <begin position="71"/>
        <end position="80"/>
    </location>
</feature>
<organism evidence="14 15">
    <name type="scientific">Hirundo rustica rustica</name>
    <dbReference type="NCBI Taxonomy" id="333673"/>
    <lineage>
        <taxon>Eukaryota</taxon>
        <taxon>Metazoa</taxon>
        <taxon>Chordata</taxon>
        <taxon>Craniata</taxon>
        <taxon>Vertebrata</taxon>
        <taxon>Euteleostomi</taxon>
        <taxon>Archelosauria</taxon>
        <taxon>Archosauria</taxon>
        <taxon>Dinosauria</taxon>
        <taxon>Saurischia</taxon>
        <taxon>Theropoda</taxon>
        <taxon>Coelurosauria</taxon>
        <taxon>Aves</taxon>
        <taxon>Neognathae</taxon>
        <taxon>Neoaves</taxon>
        <taxon>Telluraves</taxon>
        <taxon>Australaves</taxon>
        <taxon>Passeriformes</taxon>
        <taxon>Sylvioidea</taxon>
        <taxon>Hirundinidae</taxon>
        <taxon>Hirundo</taxon>
    </lineage>
</organism>
<evidence type="ECO:0000256" key="4">
    <source>
        <dbReference type="ARBA" id="ARBA00022737"/>
    </source>
</evidence>
<evidence type="ECO:0000256" key="3">
    <source>
        <dbReference type="ARBA" id="ARBA00022723"/>
    </source>
</evidence>
<evidence type="ECO:0000256" key="6">
    <source>
        <dbReference type="ARBA" id="ARBA00022833"/>
    </source>
</evidence>
<accession>A0A3M0ISK8</accession>
<keyword evidence="6" id="KW-0862">Zinc</keyword>
<keyword evidence="10" id="KW-0539">Nucleus</keyword>
<keyword evidence="4" id="KW-0677">Repeat</keyword>
<sequence>MSAKCCLQECLLDQKTGVNPHGNPCKNNGQVTVDWLCLLQRTDFSFPQLDWMEEEESVRKKKMALEAQAGEESKGQEKPWRSCMRTGSKPSSGCFKEERPSLGWGHGQSFHESSDLLVPQQLHVGQKPHKCLECGKLFNWSFNLLYHQWVHTREWPYSIKQCWMILDPPTAQHGCFWGVSTCPELRMGPVGAAGAILVVLGDPSAGSQGNLEEKEKKTEVWDKERKLEKWLWKRRERQESRQWKKEKKRHLRKRERLWKGRQRQQKCGQQLLGSRKKLQKRKCRDPGNQGFS</sequence>
<evidence type="ECO:0000256" key="7">
    <source>
        <dbReference type="ARBA" id="ARBA00023015"/>
    </source>
</evidence>
<dbReference type="FunFam" id="3.30.160.60:FF:000620">
    <property type="entry name" value="Zinc finger protein 263"/>
    <property type="match status" value="1"/>
</dbReference>
<dbReference type="PROSITE" id="PS50157">
    <property type="entry name" value="ZINC_FINGER_C2H2_2"/>
    <property type="match status" value="1"/>
</dbReference>
<evidence type="ECO:0000256" key="12">
    <source>
        <dbReference type="SAM" id="MobiDB-lite"/>
    </source>
</evidence>
<comment type="subcellular location">
    <subcellularLocation>
        <location evidence="1">Nucleus</location>
    </subcellularLocation>
</comment>
<dbReference type="InterPro" id="IPR013087">
    <property type="entry name" value="Znf_C2H2_type"/>
</dbReference>
<evidence type="ECO:0000313" key="15">
    <source>
        <dbReference type="Proteomes" id="UP000269221"/>
    </source>
</evidence>
<feature type="region of interest" description="Disordered" evidence="12">
    <location>
        <begin position="235"/>
        <end position="292"/>
    </location>
</feature>
<proteinExistence type="inferred from homology"/>
<keyword evidence="9" id="KW-0804">Transcription</keyword>
<gene>
    <name evidence="14" type="ORF">DUI87_32189</name>
</gene>
<keyword evidence="15" id="KW-1185">Reference proteome</keyword>
<feature type="region of interest" description="Disordered" evidence="12">
    <location>
        <begin position="66"/>
        <end position="95"/>
    </location>
</feature>
<dbReference type="PANTHER" id="PTHR24379:SF131">
    <property type="entry name" value="ZINC FINGER PROTEIN 737-LIKE-RELATED"/>
    <property type="match status" value="1"/>
</dbReference>
<evidence type="ECO:0000256" key="11">
    <source>
        <dbReference type="PROSITE-ProRule" id="PRU00042"/>
    </source>
</evidence>
<reference evidence="14 15" key="1">
    <citation type="submission" date="2018-07" db="EMBL/GenBank/DDBJ databases">
        <title>A high quality draft genome assembly of the barn swallow (H. rustica rustica).</title>
        <authorList>
            <person name="Formenti G."/>
            <person name="Chiara M."/>
            <person name="Poveda L."/>
            <person name="Francoijs K.-J."/>
            <person name="Bonisoli-Alquati A."/>
            <person name="Canova L."/>
            <person name="Gianfranceschi L."/>
            <person name="Horner D.S."/>
            <person name="Saino N."/>
        </authorList>
    </citation>
    <scope>NUCLEOTIDE SEQUENCE [LARGE SCALE GENOMIC DNA]</scope>
    <source>
        <strain evidence="14">Chelidonia</strain>
        <tissue evidence="14">Blood</tissue>
    </source>
</reference>
<dbReference type="SUPFAM" id="SSF57667">
    <property type="entry name" value="beta-beta-alpha zinc fingers"/>
    <property type="match status" value="1"/>
</dbReference>
<feature type="compositionally biased region" description="Basic residues" evidence="12">
    <location>
        <begin position="274"/>
        <end position="283"/>
    </location>
</feature>
<keyword evidence="3" id="KW-0479">Metal-binding</keyword>
<protein>
    <recommendedName>
        <fullName evidence="13">C2H2-type domain-containing protein</fullName>
    </recommendedName>
</protein>
<dbReference type="GO" id="GO:0008270">
    <property type="term" value="F:zinc ion binding"/>
    <property type="evidence" value="ECO:0007669"/>
    <property type="project" value="UniProtKB-KW"/>
</dbReference>
<dbReference type="Proteomes" id="UP000269221">
    <property type="component" value="Unassembled WGS sequence"/>
</dbReference>
<dbReference type="OrthoDB" id="9622403at2759"/>
<evidence type="ECO:0000256" key="10">
    <source>
        <dbReference type="ARBA" id="ARBA00023242"/>
    </source>
</evidence>
<keyword evidence="8" id="KW-0238">DNA-binding</keyword>
<evidence type="ECO:0000256" key="2">
    <source>
        <dbReference type="ARBA" id="ARBA00006991"/>
    </source>
</evidence>
<dbReference type="PROSITE" id="PS00028">
    <property type="entry name" value="ZINC_FINGER_C2H2_1"/>
    <property type="match status" value="1"/>
</dbReference>
<keyword evidence="7" id="KW-0805">Transcription regulation</keyword>
<dbReference type="EMBL" id="QRBI01000237">
    <property type="protein sequence ID" value="RMB91398.1"/>
    <property type="molecule type" value="Genomic_DNA"/>
</dbReference>
<keyword evidence="5 11" id="KW-0863">Zinc-finger</keyword>
<dbReference type="GO" id="GO:0000977">
    <property type="term" value="F:RNA polymerase II transcription regulatory region sequence-specific DNA binding"/>
    <property type="evidence" value="ECO:0007669"/>
    <property type="project" value="TreeGrafter"/>
</dbReference>
<feature type="domain" description="C2H2-type" evidence="13">
    <location>
        <begin position="129"/>
        <end position="156"/>
    </location>
</feature>
<dbReference type="AlphaFoldDB" id="A0A3M0ISK8"/>
<dbReference type="Gene3D" id="3.30.160.60">
    <property type="entry name" value="Classic Zinc Finger"/>
    <property type="match status" value="1"/>
</dbReference>
<evidence type="ECO:0000256" key="9">
    <source>
        <dbReference type="ARBA" id="ARBA00023163"/>
    </source>
</evidence>
<evidence type="ECO:0000259" key="13">
    <source>
        <dbReference type="PROSITE" id="PS50157"/>
    </source>
</evidence>
<dbReference type="GO" id="GO:0005634">
    <property type="term" value="C:nucleus"/>
    <property type="evidence" value="ECO:0007669"/>
    <property type="project" value="UniProtKB-SubCell"/>
</dbReference>
<evidence type="ECO:0000256" key="8">
    <source>
        <dbReference type="ARBA" id="ARBA00023125"/>
    </source>
</evidence>
<feature type="compositionally biased region" description="Basic residues" evidence="12">
    <location>
        <begin position="244"/>
        <end position="264"/>
    </location>
</feature>
<comment type="similarity">
    <text evidence="2">Belongs to the krueppel C2H2-type zinc-finger protein family.</text>
</comment>
<dbReference type="GO" id="GO:0000981">
    <property type="term" value="F:DNA-binding transcription factor activity, RNA polymerase II-specific"/>
    <property type="evidence" value="ECO:0007669"/>
    <property type="project" value="TreeGrafter"/>
</dbReference>
<evidence type="ECO:0000256" key="1">
    <source>
        <dbReference type="ARBA" id="ARBA00004123"/>
    </source>
</evidence>
<dbReference type="STRING" id="333673.A0A3M0ISK8"/>
<evidence type="ECO:0000256" key="5">
    <source>
        <dbReference type="ARBA" id="ARBA00022771"/>
    </source>
</evidence>
<comment type="caution">
    <text evidence="14">The sequence shown here is derived from an EMBL/GenBank/DDBJ whole genome shotgun (WGS) entry which is preliminary data.</text>
</comment>